<reference evidence="4 5" key="1">
    <citation type="submission" date="2024-02" db="EMBL/GenBank/DDBJ databases">
        <title>Discinaceae phylogenomics.</title>
        <authorList>
            <person name="Dirks A.C."/>
            <person name="James T.Y."/>
        </authorList>
    </citation>
    <scope>NUCLEOTIDE SEQUENCE [LARGE SCALE GENOMIC DNA]</scope>
    <source>
        <strain evidence="4 5">ACD0624</strain>
    </source>
</reference>
<dbReference type="InterPro" id="IPR031915">
    <property type="entry name" value="Clr2_N"/>
</dbReference>
<dbReference type="Proteomes" id="UP001447188">
    <property type="component" value="Unassembled WGS sequence"/>
</dbReference>
<evidence type="ECO:0000313" key="5">
    <source>
        <dbReference type="Proteomes" id="UP001447188"/>
    </source>
</evidence>
<name>A0ABR3G948_9PEZI</name>
<dbReference type="PANTHER" id="PTHR38046:SF1">
    <property type="entry name" value="CRYPTIC LOCI REGULATOR 2"/>
    <property type="match status" value="1"/>
</dbReference>
<dbReference type="EMBL" id="JBBBZM010000167">
    <property type="protein sequence ID" value="KAL0632475.1"/>
    <property type="molecule type" value="Genomic_DNA"/>
</dbReference>
<evidence type="ECO:0000259" key="3">
    <source>
        <dbReference type="Pfam" id="PF16761"/>
    </source>
</evidence>
<evidence type="ECO:0000259" key="2">
    <source>
        <dbReference type="Pfam" id="PF10383"/>
    </source>
</evidence>
<evidence type="ECO:0000256" key="1">
    <source>
        <dbReference type="SAM" id="MobiDB-lite"/>
    </source>
</evidence>
<sequence length="653" mass="72759">MAPTKYTPLTLHFSDAVANVYPRQVEKLVANDGSYEYFRALGENEPKDILWRSKTAKALVEKYLKNAKAKDYIFKTFPENYKLYEHVKGRKDEKSGGTISERRDTYLFGHPTGKRFRSPAEFVPHILHLAAQDDKPCECWICTGSKHGNPATSVKKPTKRETEVTQARRVVALEERQKEQETAGWVLRKGEVVWVWLSDNPEAEEARDDALIDGDGGLWLAGVVAERPSFTPPYQKVQKATGNAFADIDMDDTPPTWQQEGGNVSEKTYIVQLCSDPPKLGQILKGVPQHHVKPWLSRQECAQEPPSYSGKIEHPSISRARRVAETFSLFDRVSGLSNPPSASDTNPDAPKIINFQGVFVGAEKIYIHEPVRISSANEDEIEDVLVVDKIYTCTTTSESASSSSDGKKKTLTTTQFQGNVYTAYPSTTCTPLSSHQFTELPFRMRRGSGTGEIIKWFIRNVPEERGECSLKMILGRWYEPQAVNEWIGSTGFSGGLPSSKETAMCQKDVKRWVKNRAEALGLVSVNGIDLRSGGEVKIQPGKLTSPLKPKSADATAEAMDIDEPLQLTPERGFKSVNLRISSVTPGSASSLKITPGTKADGTEIDEDDIEEEEQVEEDEGEEDEDDEATMSDDKYRRPGLEVLSRSPTKRFNK</sequence>
<gene>
    <name evidence="4" type="ORF">Q9L58_008660</name>
</gene>
<dbReference type="InterPro" id="IPR018839">
    <property type="entry name" value="Tscrpt-silencing_Clr2_C"/>
</dbReference>
<feature type="domain" description="Cryptic loci regulator 2 C-terminal" evidence="2">
    <location>
        <begin position="355"/>
        <end position="479"/>
    </location>
</feature>
<dbReference type="Pfam" id="PF10383">
    <property type="entry name" value="Clr2"/>
    <property type="match status" value="1"/>
</dbReference>
<feature type="region of interest" description="Disordered" evidence="1">
    <location>
        <begin position="535"/>
        <end position="555"/>
    </location>
</feature>
<keyword evidence="5" id="KW-1185">Reference proteome</keyword>
<accession>A0ABR3G948</accession>
<feature type="compositionally biased region" description="Acidic residues" evidence="1">
    <location>
        <begin position="602"/>
        <end position="630"/>
    </location>
</feature>
<protein>
    <recommendedName>
        <fullName evidence="6">Cryptic loci regulator 2 N-terminal domain-containing protein</fullName>
    </recommendedName>
</protein>
<feature type="region of interest" description="Disordered" evidence="1">
    <location>
        <begin position="584"/>
        <end position="653"/>
    </location>
</feature>
<evidence type="ECO:0008006" key="6">
    <source>
        <dbReference type="Google" id="ProtNLM"/>
    </source>
</evidence>
<evidence type="ECO:0000313" key="4">
    <source>
        <dbReference type="EMBL" id="KAL0632475.1"/>
    </source>
</evidence>
<organism evidence="4 5">
    <name type="scientific">Discina gigas</name>
    <dbReference type="NCBI Taxonomy" id="1032678"/>
    <lineage>
        <taxon>Eukaryota</taxon>
        <taxon>Fungi</taxon>
        <taxon>Dikarya</taxon>
        <taxon>Ascomycota</taxon>
        <taxon>Pezizomycotina</taxon>
        <taxon>Pezizomycetes</taxon>
        <taxon>Pezizales</taxon>
        <taxon>Discinaceae</taxon>
        <taxon>Discina</taxon>
    </lineage>
</organism>
<dbReference type="Pfam" id="PF16761">
    <property type="entry name" value="Clr2_transil"/>
    <property type="match status" value="1"/>
</dbReference>
<comment type="caution">
    <text evidence="4">The sequence shown here is derived from an EMBL/GenBank/DDBJ whole genome shotgun (WGS) entry which is preliminary data.</text>
</comment>
<proteinExistence type="predicted"/>
<dbReference type="InterPro" id="IPR038986">
    <property type="entry name" value="Clr2"/>
</dbReference>
<feature type="domain" description="Cryptic loci regulator 2 N-terminal" evidence="3">
    <location>
        <begin position="72"/>
        <end position="142"/>
    </location>
</feature>
<dbReference type="PANTHER" id="PTHR38046">
    <property type="entry name" value="CRYPTIC LOCI REGULATOR 2"/>
    <property type="match status" value="1"/>
</dbReference>